<dbReference type="InterPro" id="IPR036397">
    <property type="entry name" value="RNaseH_sf"/>
</dbReference>
<dbReference type="PANTHER" id="PTHR46791:SF11">
    <property type="entry name" value="INTEGRASE CATALYTIC DOMAIN-CONTAINING PROTEIN"/>
    <property type="match status" value="1"/>
</dbReference>
<dbReference type="InterPro" id="IPR058913">
    <property type="entry name" value="Integrase_dom_put"/>
</dbReference>
<sequence>MVKGILLAEGHRVQYDRVRASLHRVDTLGVLSRMTEMGCVVRRRYSVPGPKSMMHVDTNHKLIRFNIVVFGGVDGFSRKIMYLGAATNNLASTALTFFQESVDRFGFPLRVRGDQGVENVQIARLMFTVRGTWRSSFISGKSVHNQLIERLWRDVWTAVTSMYYDVLHYLEEGNYLDIADQTHIFCCHYTFVPRLQDDLDIFREGWDNHPLGRTEGNMTPNQLWAIGQVYEPVQEPQNEEVLGIPEIDWESSGLPHIRNTGIHVPATGCPLTAEQFTALRDFIDPRATSQSRGADIYMAAVQFCQTLLE</sequence>
<dbReference type="Gene3D" id="3.30.420.10">
    <property type="entry name" value="Ribonuclease H-like superfamily/Ribonuclease H"/>
    <property type="match status" value="1"/>
</dbReference>
<dbReference type="AlphaFoldDB" id="A0A8T2MNA2"/>
<gene>
    <name evidence="2" type="ORF">AMEX_G2261</name>
</gene>
<dbReference type="InterPro" id="IPR012337">
    <property type="entry name" value="RNaseH-like_sf"/>
</dbReference>
<feature type="domain" description="Integrase core" evidence="1">
    <location>
        <begin position="45"/>
        <end position="229"/>
    </location>
</feature>
<protein>
    <recommendedName>
        <fullName evidence="1">Integrase core domain-containing protein</fullName>
    </recommendedName>
</protein>
<dbReference type="EMBL" id="JAICCE010000001">
    <property type="protein sequence ID" value="KAG9283495.1"/>
    <property type="molecule type" value="Genomic_DNA"/>
</dbReference>
<reference evidence="2 3" key="1">
    <citation type="submission" date="2021-07" db="EMBL/GenBank/DDBJ databases">
        <authorList>
            <person name="Imarazene B."/>
            <person name="Zahm M."/>
            <person name="Klopp C."/>
            <person name="Cabau C."/>
            <person name="Beille S."/>
            <person name="Jouanno E."/>
            <person name="Castinel A."/>
            <person name="Lluch J."/>
            <person name="Gil L."/>
            <person name="Kuchtly C."/>
            <person name="Lopez Roques C."/>
            <person name="Donnadieu C."/>
            <person name="Parrinello H."/>
            <person name="Journot L."/>
            <person name="Du K."/>
            <person name="Schartl M."/>
            <person name="Retaux S."/>
            <person name="Guiguen Y."/>
        </authorList>
    </citation>
    <scope>NUCLEOTIDE SEQUENCE [LARGE SCALE GENOMIC DNA]</scope>
    <source>
        <strain evidence="2">Pach_M1</strain>
        <tissue evidence="2">Testis</tissue>
    </source>
</reference>
<dbReference type="Pfam" id="PF24764">
    <property type="entry name" value="rva_4"/>
    <property type="match status" value="1"/>
</dbReference>
<dbReference type="SUPFAM" id="SSF53098">
    <property type="entry name" value="Ribonuclease H-like"/>
    <property type="match status" value="1"/>
</dbReference>
<accession>A0A8T2MNA2</accession>
<comment type="caution">
    <text evidence="2">The sequence shown here is derived from an EMBL/GenBank/DDBJ whole genome shotgun (WGS) entry which is preliminary data.</text>
</comment>
<name>A0A8T2MNA2_ASTMX</name>
<dbReference type="Proteomes" id="UP000752171">
    <property type="component" value="Unassembled WGS sequence"/>
</dbReference>
<dbReference type="PANTHER" id="PTHR46791">
    <property type="entry name" value="EXPRESSED PROTEIN"/>
    <property type="match status" value="1"/>
</dbReference>
<proteinExistence type="predicted"/>
<organism evidence="2 3">
    <name type="scientific">Astyanax mexicanus</name>
    <name type="common">Blind cave fish</name>
    <name type="synonym">Astyanax fasciatus mexicanus</name>
    <dbReference type="NCBI Taxonomy" id="7994"/>
    <lineage>
        <taxon>Eukaryota</taxon>
        <taxon>Metazoa</taxon>
        <taxon>Chordata</taxon>
        <taxon>Craniata</taxon>
        <taxon>Vertebrata</taxon>
        <taxon>Euteleostomi</taxon>
        <taxon>Actinopterygii</taxon>
        <taxon>Neopterygii</taxon>
        <taxon>Teleostei</taxon>
        <taxon>Ostariophysi</taxon>
        <taxon>Characiformes</taxon>
        <taxon>Characoidei</taxon>
        <taxon>Acestrorhamphidae</taxon>
        <taxon>Acestrorhamphinae</taxon>
        <taxon>Astyanax</taxon>
    </lineage>
</organism>
<dbReference type="GO" id="GO:0003676">
    <property type="term" value="F:nucleic acid binding"/>
    <property type="evidence" value="ECO:0007669"/>
    <property type="project" value="InterPro"/>
</dbReference>
<evidence type="ECO:0000313" key="3">
    <source>
        <dbReference type="Proteomes" id="UP000752171"/>
    </source>
</evidence>
<evidence type="ECO:0000313" key="2">
    <source>
        <dbReference type="EMBL" id="KAG9283495.1"/>
    </source>
</evidence>
<evidence type="ECO:0000259" key="1">
    <source>
        <dbReference type="Pfam" id="PF24764"/>
    </source>
</evidence>